<dbReference type="Proteomes" id="UP000593758">
    <property type="component" value="Chromosome"/>
</dbReference>
<evidence type="ECO:0000313" key="4">
    <source>
        <dbReference type="Proteomes" id="UP000593758"/>
    </source>
</evidence>
<keyword evidence="4" id="KW-1185">Reference proteome</keyword>
<feature type="domain" description="HNH nuclease" evidence="2">
    <location>
        <begin position="21"/>
        <end position="73"/>
    </location>
</feature>
<sequence length="179" mass="19887">MRPVIDLAEDYSATTYEASPKLREQAILRDRTCAFPFCNRLARSADRDHITPHEQGGPTRSANLGSLCRRHHRCKTHDGWSYVMLNPGTYYWCDPHGTQYLVTPATTFLLPGTRGGPVVRARQRALASMRATAQGMPNRRHQVRPFTGEHAPASRTHQTTAYTSTGRIAGTGGTDPPPF</sequence>
<dbReference type="GO" id="GO:0004519">
    <property type="term" value="F:endonuclease activity"/>
    <property type="evidence" value="ECO:0007669"/>
    <property type="project" value="UniProtKB-KW"/>
</dbReference>
<feature type="region of interest" description="Disordered" evidence="1">
    <location>
        <begin position="149"/>
        <end position="179"/>
    </location>
</feature>
<proteinExistence type="predicted"/>
<dbReference type="InterPro" id="IPR002711">
    <property type="entry name" value="HNH"/>
</dbReference>
<keyword evidence="3" id="KW-0540">Nuclease</keyword>
<keyword evidence="3" id="KW-0378">Hydrolase</keyword>
<dbReference type="CDD" id="cd00085">
    <property type="entry name" value="HNHc"/>
    <property type="match status" value="1"/>
</dbReference>
<organism evidence="3 4">
    <name type="scientific">Ruania alkalisoli</name>
    <dbReference type="NCBI Taxonomy" id="2779775"/>
    <lineage>
        <taxon>Bacteria</taxon>
        <taxon>Bacillati</taxon>
        <taxon>Actinomycetota</taxon>
        <taxon>Actinomycetes</taxon>
        <taxon>Micrococcales</taxon>
        <taxon>Ruaniaceae</taxon>
        <taxon>Ruania</taxon>
    </lineage>
</organism>
<evidence type="ECO:0000313" key="3">
    <source>
        <dbReference type="EMBL" id="QOR70105.1"/>
    </source>
</evidence>
<keyword evidence="3" id="KW-0255">Endonuclease</keyword>
<dbReference type="AlphaFoldDB" id="A0A7M1SRJ7"/>
<dbReference type="EMBL" id="CP063169">
    <property type="protein sequence ID" value="QOR70105.1"/>
    <property type="molecule type" value="Genomic_DNA"/>
</dbReference>
<evidence type="ECO:0000256" key="1">
    <source>
        <dbReference type="SAM" id="MobiDB-lite"/>
    </source>
</evidence>
<dbReference type="Pfam" id="PF01844">
    <property type="entry name" value="HNH"/>
    <property type="match status" value="1"/>
</dbReference>
<dbReference type="RefSeq" id="WP_193496795.1">
    <property type="nucleotide sequence ID" value="NZ_CP063169.1"/>
</dbReference>
<reference evidence="3 4" key="1">
    <citation type="submission" date="2020-10" db="EMBL/GenBank/DDBJ databases">
        <title>Haloactinobacterium sp. RN3S43, a bacterium isolated from saline soil.</title>
        <authorList>
            <person name="Sun J.-Q."/>
        </authorList>
    </citation>
    <scope>NUCLEOTIDE SEQUENCE [LARGE SCALE GENOMIC DNA]</scope>
    <source>
        <strain evidence="3 4">RN3S43</strain>
    </source>
</reference>
<dbReference type="InterPro" id="IPR003615">
    <property type="entry name" value="HNH_nuc"/>
</dbReference>
<evidence type="ECO:0000259" key="2">
    <source>
        <dbReference type="SMART" id="SM00507"/>
    </source>
</evidence>
<dbReference type="KEGG" id="halt:IM660_15955"/>
<gene>
    <name evidence="3" type="ORF">IM660_15955</name>
</gene>
<dbReference type="SMART" id="SM00507">
    <property type="entry name" value="HNHc"/>
    <property type="match status" value="1"/>
</dbReference>
<name>A0A7M1SRJ7_9MICO</name>
<accession>A0A7M1SRJ7</accession>
<protein>
    <submittedName>
        <fullName evidence="3">HNH endonuclease</fullName>
    </submittedName>
</protein>
<dbReference type="Gene3D" id="1.10.30.50">
    <property type="match status" value="1"/>
</dbReference>
<dbReference type="GO" id="GO:0003676">
    <property type="term" value="F:nucleic acid binding"/>
    <property type="evidence" value="ECO:0007669"/>
    <property type="project" value="InterPro"/>
</dbReference>
<feature type="compositionally biased region" description="Polar residues" evidence="1">
    <location>
        <begin position="155"/>
        <end position="166"/>
    </location>
</feature>
<dbReference type="GO" id="GO:0008270">
    <property type="term" value="F:zinc ion binding"/>
    <property type="evidence" value="ECO:0007669"/>
    <property type="project" value="InterPro"/>
</dbReference>